<name>A0A1M7HN61_9BURK</name>
<dbReference type="RefSeq" id="WP_072780669.1">
    <property type="nucleotide sequence ID" value="NZ_FRCX01000001.1"/>
</dbReference>
<evidence type="ECO:0000313" key="1">
    <source>
        <dbReference type="EMBL" id="SHM29894.1"/>
    </source>
</evidence>
<dbReference type="OrthoDB" id="976092at2"/>
<sequence>MISAQFAQLLMAGRTEFNRRVAEARRRHQGFDTDAFSAFLSSAADAVVCAVSERAPDRAGAAAVAVYDLALELTAHGHTGALVRRVWSELAPCYAGLLAERPSAVLGMLTNAALHLQKRQGVRVEEWLDLMQQLALQVSDLQQLGAVGQICAWRAGMAHYRAGAIAAADNLPATLALAAFGANGGTDWPALREVLLRDPWWTPNEAARQRLAAGIEIGSFAGFGGEFSEPPEVRPADLGFWVRSGERYFLLMADACGAILHPATEDEYAHPQPPATASHISISGQRLTLNGRLVELDLPGAQVKVVCNASAAAIVSPFSHAVRVLPLR</sequence>
<dbReference type="STRING" id="551987.SAMN05192549_101229"/>
<keyword evidence="2" id="KW-1185">Reference proteome</keyword>
<dbReference type="AlphaFoldDB" id="A0A1M7HN61"/>
<proteinExistence type="predicted"/>
<organism evidence="1 2">
    <name type="scientific">Duganella sacchari</name>
    <dbReference type="NCBI Taxonomy" id="551987"/>
    <lineage>
        <taxon>Bacteria</taxon>
        <taxon>Pseudomonadati</taxon>
        <taxon>Pseudomonadota</taxon>
        <taxon>Betaproteobacteria</taxon>
        <taxon>Burkholderiales</taxon>
        <taxon>Oxalobacteraceae</taxon>
        <taxon>Telluria group</taxon>
        <taxon>Duganella</taxon>
    </lineage>
</organism>
<dbReference type="Proteomes" id="UP000184339">
    <property type="component" value="Unassembled WGS sequence"/>
</dbReference>
<evidence type="ECO:0000313" key="2">
    <source>
        <dbReference type="Proteomes" id="UP000184339"/>
    </source>
</evidence>
<dbReference type="EMBL" id="FRCX01000001">
    <property type="protein sequence ID" value="SHM29894.1"/>
    <property type="molecule type" value="Genomic_DNA"/>
</dbReference>
<gene>
    <name evidence="1" type="ORF">SAMN05192549_101229</name>
</gene>
<reference evidence="2" key="1">
    <citation type="submission" date="2016-11" db="EMBL/GenBank/DDBJ databases">
        <authorList>
            <person name="Varghese N."/>
            <person name="Submissions S."/>
        </authorList>
    </citation>
    <scope>NUCLEOTIDE SEQUENCE [LARGE SCALE GENOMIC DNA]</scope>
    <source>
        <strain evidence="2">Sac-22</strain>
    </source>
</reference>
<accession>A0A1M7HN61</accession>
<protein>
    <submittedName>
        <fullName evidence="1">Uncharacterized protein</fullName>
    </submittedName>
</protein>